<gene>
    <name evidence="2" type="ORF">NDU88_001049</name>
</gene>
<dbReference type="EMBL" id="JANPWB010000002">
    <property type="protein sequence ID" value="KAJ1205621.1"/>
    <property type="molecule type" value="Genomic_DNA"/>
</dbReference>
<name>A0AAV7VYQ3_PLEWA</name>
<reference evidence="2" key="1">
    <citation type="journal article" date="2022" name="bioRxiv">
        <title>Sequencing and chromosome-scale assembly of the giantPleurodeles waltlgenome.</title>
        <authorList>
            <person name="Brown T."/>
            <person name="Elewa A."/>
            <person name="Iarovenko S."/>
            <person name="Subramanian E."/>
            <person name="Araus A.J."/>
            <person name="Petzold A."/>
            <person name="Susuki M."/>
            <person name="Suzuki K.-i.T."/>
            <person name="Hayashi T."/>
            <person name="Toyoda A."/>
            <person name="Oliveira C."/>
            <person name="Osipova E."/>
            <person name="Leigh N.D."/>
            <person name="Simon A."/>
            <person name="Yun M.H."/>
        </authorList>
    </citation>
    <scope>NUCLEOTIDE SEQUENCE</scope>
    <source>
        <strain evidence="2">20211129_DDA</strain>
        <tissue evidence="2">Liver</tissue>
    </source>
</reference>
<evidence type="ECO:0000256" key="1">
    <source>
        <dbReference type="SAM" id="MobiDB-lite"/>
    </source>
</evidence>
<dbReference type="Proteomes" id="UP001066276">
    <property type="component" value="Chromosome 1_2"/>
</dbReference>
<feature type="compositionally biased region" description="Basic and acidic residues" evidence="1">
    <location>
        <begin position="65"/>
        <end position="89"/>
    </location>
</feature>
<dbReference type="AlphaFoldDB" id="A0AAV7VYQ3"/>
<evidence type="ECO:0000313" key="2">
    <source>
        <dbReference type="EMBL" id="KAJ1205621.1"/>
    </source>
</evidence>
<feature type="region of interest" description="Disordered" evidence="1">
    <location>
        <begin position="1"/>
        <end position="192"/>
    </location>
</feature>
<keyword evidence="3" id="KW-1185">Reference proteome</keyword>
<proteinExistence type="predicted"/>
<feature type="compositionally biased region" description="Polar residues" evidence="1">
    <location>
        <begin position="174"/>
        <end position="192"/>
    </location>
</feature>
<comment type="caution">
    <text evidence="2">The sequence shown here is derived from an EMBL/GenBank/DDBJ whole genome shotgun (WGS) entry which is preliminary data.</text>
</comment>
<evidence type="ECO:0000313" key="3">
    <source>
        <dbReference type="Proteomes" id="UP001066276"/>
    </source>
</evidence>
<organism evidence="2 3">
    <name type="scientific">Pleurodeles waltl</name>
    <name type="common">Iberian ribbed newt</name>
    <dbReference type="NCBI Taxonomy" id="8319"/>
    <lineage>
        <taxon>Eukaryota</taxon>
        <taxon>Metazoa</taxon>
        <taxon>Chordata</taxon>
        <taxon>Craniata</taxon>
        <taxon>Vertebrata</taxon>
        <taxon>Euteleostomi</taxon>
        <taxon>Amphibia</taxon>
        <taxon>Batrachia</taxon>
        <taxon>Caudata</taxon>
        <taxon>Salamandroidea</taxon>
        <taxon>Salamandridae</taxon>
        <taxon>Pleurodelinae</taxon>
        <taxon>Pleurodeles</taxon>
    </lineage>
</organism>
<sequence length="192" mass="21666">MGSEQRQPRNRMLPTQMADQAHAHEATDWHTPSTADLHKREKNGSGPTRKMEAAPRVRGRGRGLKAIEKPLQHQRSKEGSRHDQRRVLFEPEGGAEPSTTRPSDSTMRTKRKTQQPAPTNPMLGKKRQKRKREEAQKHNNAKPTSPCARVCDRSRGPQTIQGKLEAQDAENRNKNTMRLTETNGTQTALTAK</sequence>
<accession>A0AAV7VYQ3</accession>
<protein>
    <submittedName>
        <fullName evidence="2">Uncharacterized protein</fullName>
    </submittedName>
</protein>
<feature type="compositionally biased region" description="Polar residues" evidence="1">
    <location>
        <begin position="97"/>
        <end position="106"/>
    </location>
</feature>
<feature type="compositionally biased region" description="Basic and acidic residues" evidence="1">
    <location>
        <begin position="36"/>
        <end position="55"/>
    </location>
</feature>